<sequence>MLRADNDHLDDNSGFVLGVITPLTGDGPVAADRPVPPHLFQSAEHLCLPGVTDTTIIRRESAKRELLSAESPSSIRTENSLTRQGWVIIG</sequence>
<dbReference type="WBParaSite" id="NBR_0001288101-mRNA-1">
    <property type="protein sequence ID" value="NBR_0001288101-mRNA-1"/>
    <property type="gene ID" value="NBR_0001288101"/>
</dbReference>
<keyword evidence="2" id="KW-1185">Reference proteome</keyword>
<organism evidence="3">
    <name type="scientific">Nippostrongylus brasiliensis</name>
    <name type="common">Rat hookworm</name>
    <dbReference type="NCBI Taxonomy" id="27835"/>
    <lineage>
        <taxon>Eukaryota</taxon>
        <taxon>Metazoa</taxon>
        <taxon>Ecdysozoa</taxon>
        <taxon>Nematoda</taxon>
        <taxon>Chromadorea</taxon>
        <taxon>Rhabditida</taxon>
        <taxon>Rhabditina</taxon>
        <taxon>Rhabditomorpha</taxon>
        <taxon>Strongyloidea</taxon>
        <taxon>Heligmosomidae</taxon>
        <taxon>Nippostrongylus</taxon>
    </lineage>
</organism>
<evidence type="ECO:0000313" key="3">
    <source>
        <dbReference type="WBParaSite" id="NBR_0001288101-mRNA-1"/>
    </source>
</evidence>
<dbReference type="AlphaFoldDB" id="A0A0N4Y9B3"/>
<dbReference type="Proteomes" id="UP000271162">
    <property type="component" value="Unassembled WGS sequence"/>
</dbReference>
<reference evidence="3" key="1">
    <citation type="submission" date="2017-02" db="UniProtKB">
        <authorList>
            <consortium name="WormBaseParasite"/>
        </authorList>
    </citation>
    <scope>IDENTIFICATION</scope>
</reference>
<name>A0A0N4Y9B3_NIPBR</name>
<proteinExistence type="predicted"/>
<accession>A0A0N4Y9B3</accession>
<evidence type="ECO:0000313" key="1">
    <source>
        <dbReference type="EMBL" id="VDL76471.1"/>
    </source>
</evidence>
<gene>
    <name evidence="1" type="ORF">NBR_LOCUS12882</name>
</gene>
<dbReference type="EMBL" id="UYSL01020882">
    <property type="protein sequence ID" value="VDL76471.1"/>
    <property type="molecule type" value="Genomic_DNA"/>
</dbReference>
<reference evidence="1 2" key="2">
    <citation type="submission" date="2018-11" db="EMBL/GenBank/DDBJ databases">
        <authorList>
            <consortium name="Pathogen Informatics"/>
        </authorList>
    </citation>
    <scope>NUCLEOTIDE SEQUENCE [LARGE SCALE GENOMIC DNA]</scope>
</reference>
<protein>
    <submittedName>
        <fullName evidence="1 3">Uncharacterized protein</fullName>
    </submittedName>
</protein>
<evidence type="ECO:0000313" key="2">
    <source>
        <dbReference type="Proteomes" id="UP000271162"/>
    </source>
</evidence>